<evidence type="ECO:0000313" key="1">
    <source>
        <dbReference type="EMBL" id="QGZ13267.1"/>
    </source>
</evidence>
<name>A0A6B9J027_9CAUD</name>
<dbReference type="KEGG" id="vg:77925345"/>
<proteinExistence type="predicted"/>
<dbReference type="CDD" id="cd11542">
    <property type="entry name" value="NTP-PPase_u5"/>
    <property type="match status" value="1"/>
</dbReference>
<keyword evidence="2" id="KW-1185">Reference proteome</keyword>
<dbReference type="EMBL" id="MN812722">
    <property type="protein sequence ID" value="QGZ13267.1"/>
    <property type="molecule type" value="Genomic_DNA"/>
</dbReference>
<dbReference type="RefSeq" id="YP_010649785.1">
    <property type="nucleotide sequence ID" value="NC_070773.1"/>
</dbReference>
<dbReference type="GO" id="GO:0016787">
    <property type="term" value="F:hydrolase activity"/>
    <property type="evidence" value="ECO:0007669"/>
    <property type="project" value="UniProtKB-KW"/>
</dbReference>
<dbReference type="GeneID" id="77925345"/>
<sequence>MSNLIELQNKIHQQNVEMGWWDNPRPFSTFVCLFHSELSEAMEGDRKGLMDDHLPQYPMFQVELADFVIRCLDWLGSKNHRDVEDNFDFFDINYENFDEIELIARVHNGVSQAYQMYLDKNGIADFDVRDGIMSCVEVCWHWCKFNGIDLHQIILEKVEYNKHRADHKRENREKEGGKKY</sequence>
<evidence type="ECO:0000313" key="2">
    <source>
        <dbReference type="Proteomes" id="UP000435913"/>
    </source>
</evidence>
<organism evidence="1 2">
    <name type="scientific">Vibrio phage NF</name>
    <dbReference type="NCBI Taxonomy" id="2686202"/>
    <lineage>
        <taxon>Viruses</taxon>
        <taxon>Duplodnaviria</taxon>
        <taxon>Heunggongvirae</taxon>
        <taxon>Uroviricota</taxon>
        <taxon>Caudoviricetes</taxon>
        <taxon>Enfavirus</taxon>
        <taxon>Enfavirus NF</taxon>
    </lineage>
</organism>
<reference evidence="1" key="1">
    <citation type="submission" date="2019-12" db="EMBL/GenBank/DDBJ databases">
        <title>Isolation and complete genomic sequence of bacteriophage NF: A novel Vibrio alginolyticus phage isolated from the coastal water of Qingdao, China.</title>
        <authorList>
            <person name="Zhang X."/>
        </authorList>
    </citation>
    <scope>NUCLEOTIDE SEQUENCE [LARGE SCALE GENOMIC DNA]</scope>
</reference>
<protein>
    <submittedName>
        <fullName evidence="1">Nucleoside triphosphate pyrophosphohydrolase</fullName>
    </submittedName>
</protein>
<accession>A0A6B9J027</accession>
<dbReference type="Proteomes" id="UP000435913">
    <property type="component" value="Segment"/>
</dbReference>